<keyword evidence="1" id="KW-0812">Transmembrane</keyword>
<accession>A0A0W1R9H2</accession>
<keyword evidence="1" id="KW-1133">Transmembrane helix</keyword>
<comment type="caution">
    <text evidence="2">The sequence shown here is derived from an EMBL/GenBank/DDBJ whole genome shotgun (WGS) entry which is preliminary data.</text>
</comment>
<reference evidence="2 3" key="1">
    <citation type="submission" date="2015-12" db="EMBL/GenBank/DDBJ databases">
        <title>Haloprofundus marisrubri gen. nov., sp. nov., an extremely halophilic archaeon isolated from the Discovery deep brine-seawater interface in the Red Sea.</title>
        <authorList>
            <person name="Zhang G."/>
            <person name="Stingl U."/>
            <person name="Rashid M."/>
        </authorList>
    </citation>
    <scope>NUCLEOTIDE SEQUENCE [LARGE SCALE GENOMIC DNA]</scope>
    <source>
        <strain evidence="2 3">SB9</strain>
    </source>
</reference>
<evidence type="ECO:0000256" key="1">
    <source>
        <dbReference type="SAM" id="Phobius"/>
    </source>
</evidence>
<dbReference type="AlphaFoldDB" id="A0A0W1R9H2"/>
<keyword evidence="1" id="KW-0472">Membrane</keyword>
<sequence length="123" mass="12787">MAALQSLPRSVRVVLAVGVVAVAVAAMYGTATRNAALSSLWTLVYATLFFIWGVRLWEGRGDGSTLRVVGSVALFVAAAIWLFEFVGLSQIRGVAAVVDAVTLLAVVVGVGAYLKLESFGGGE</sequence>
<proteinExistence type="predicted"/>
<dbReference type="RefSeq" id="WP_058581037.1">
    <property type="nucleotide sequence ID" value="NZ_LOPU01000018.1"/>
</dbReference>
<dbReference type="STRING" id="1514971.AUR64_08550"/>
<evidence type="ECO:0000313" key="3">
    <source>
        <dbReference type="Proteomes" id="UP000054387"/>
    </source>
</evidence>
<gene>
    <name evidence="2" type="ORF">AUR64_08550</name>
</gene>
<dbReference type="Proteomes" id="UP000054387">
    <property type="component" value="Unassembled WGS sequence"/>
</dbReference>
<name>A0A0W1R9H2_9EURY</name>
<evidence type="ECO:0000313" key="2">
    <source>
        <dbReference type="EMBL" id="KTG09682.1"/>
    </source>
</evidence>
<organism evidence="2 3">
    <name type="scientific">Haloprofundus marisrubri</name>
    <dbReference type="NCBI Taxonomy" id="1514971"/>
    <lineage>
        <taxon>Archaea</taxon>
        <taxon>Methanobacteriati</taxon>
        <taxon>Methanobacteriota</taxon>
        <taxon>Stenosarchaea group</taxon>
        <taxon>Halobacteria</taxon>
        <taxon>Halobacteriales</taxon>
        <taxon>Haloferacaceae</taxon>
        <taxon>Haloprofundus</taxon>
    </lineage>
</organism>
<protein>
    <submittedName>
        <fullName evidence="2">Uncharacterized protein</fullName>
    </submittedName>
</protein>
<dbReference type="EMBL" id="LOPU01000018">
    <property type="protein sequence ID" value="KTG09682.1"/>
    <property type="molecule type" value="Genomic_DNA"/>
</dbReference>
<feature type="transmembrane region" description="Helical" evidence="1">
    <location>
        <begin position="35"/>
        <end position="54"/>
    </location>
</feature>
<dbReference type="OrthoDB" id="381623at2157"/>
<feature type="transmembrane region" description="Helical" evidence="1">
    <location>
        <begin position="94"/>
        <end position="114"/>
    </location>
</feature>
<feature type="transmembrane region" description="Helical" evidence="1">
    <location>
        <begin position="12"/>
        <end position="29"/>
    </location>
</feature>
<feature type="transmembrane region" description="Helical" evidence="1">
    <location>
        <begin position="66"/>
        <end position="88"/>
    </location>
</feature>
<keyword evidence="3" id="KW-1185">Reference proteome</keyword>